<accession>A0A074WTE4</accession>
<evidence type="ECO:0000256" key="1">
    <source>
        <dbReference type="SAM" id="MobiDB-lite"/>
    </source>
</evidence>
<dbReference type="Proteomes" id="UP000027730">
    <property type="component" value="Unassembled WGS sequence"/>
</dbReference>
<feature type="region of interest" description="Disordered" evidence="1">
    <location>
        <begin position="1"/>
        <end position="50"/>
    </location>
</feature>
<name>A0A074WTE4_9PEZI</name>
<keyword evidence="3" id="KW-1185">Reference proteome</keyword>
<feature type="compositionally biased region" description="Acidic residues" evidence="1">
    <location>
        <begin position="31"/>
        <end position="40"/>
    </location>
</feature>
<dbReference type="AlphaFoldDB" id="A0A074WTE4"/>
<proteinExistence type="predicted"/>
<dbReference type="EMBL" id="KL584703">
    <property type="protein sequence ID" value="KEQ76480.1"/>
    <property type="molecule type" value="Genomic_DNA"/>
</dbReference>
<evidence type="ECO:0000313" key="3">
    <source>
        <dbReference type="Proteomes" id="UP000027730"/>
    </source>
</evidence>
<dbReference type="HOGENOM" id="CLU_2372430_0_0_1"/>
<protein>
    <submittedName>
        <fullName evidence="2">Uncharacterized protein</fullName>
    </submittedName>
</protein>
<evidence type="ECO:0000313" key="2">
    <source>
        <dbReference type="EMBL" id="KEQ76480.1"/>
    </source>
</evidence>
<reference evidence="2 3" key="1">
    <citation type="journal article" date="2014" name="BMC Genomics">
        <title>Genome sequencing of four Aureobasidium pullulans varieties: biotechnological potential, stress tolerance, and description of new species.</title>
        <authorList>
            <person name="Gostin Ar C."/>
            <person name="Ohm R.A."/>
            <person name="Kogej T."/>
            <person name="Sonjak S."/>
            <person name="Turk M."/>
            <person name="Zajc J."/>
            <person name="Zalar P."/>
            <person name="Grube M."/>
            <person name="Sun H."/>
            <person name="Han J."/>
            <person name="Sharma A."/>
            <person name="Chiniquy J."/>
            <person name="Ngan C.Y."/>
            <person name="Lipzen A."/>
            <person name="Barry K."/>
            <person name="Grigoriev I.V."/>
            <person name="Gunde-Cimerman N."/>
        </authorList>
    </citation>
    <scope>NUCLEOTIDE SEQUENCE [LARGE SCALE GENOMIC DNA]</scope>
    <source>
        <strain evidence="2 3">CBS 147.97</strain>
    </source>
</reference>
<gene>
    <name evidence="2" type="ORF">M436DRAFT_78233</name>
</gene>
<organism evidence="2 3">
    <name type="scientific">Aureobasidium namibiae CBS 147.97</name>
    <dbReference type="NCBI Taxonomy" id="1043004"/>
    <lineage>
        <taxon>Eukaryota</taxon>
        <taxon>Fungi</taxon>
        <taxon>Dikarya</taxon>
        <taxon>Ascomycota</taxon>
        <taxon>Pezizomycotina</taxon>
        <taxon>Dothideomycetes</taxon>
        <taxon>Dothideomycetidae</taxon>
        <taxon>Dothideales</taxon>
        <taxon>Saccotheciaceae</taxon>
        <taxon>Aureobasidium</taxon>
    </lineage>
</organism>
<sequence>MDGSRTSKDRPRRKIARVDYREGGNQAALGGDEEYAEDEAPSNPARYPTSKQLDSVKDAAKLADLQTQFDNVKSRFDVSLDPALVYVPQNQWRPI</sequence>
<dbReference type="GeneID" id="25416184"/>
<dbReference type="RefSeq" id="XP_013431299.1">
    <property type="nucleotide sequence ID" value="XM_013575845.1"/>
</dbReference>